<evidence type="ECO:0000313" key="3">
    <source>
        <dbReference type="EMBL" id="SPC23224.1"/>
    </source>
</evidence>
<dbReference type="EMBL" id="CP032518">
    <property type="protein sequence ID" value="QEZ43559.1"/>
    <property type="molecule type" value="Genomic_DNA"/>
</dbReference>
<dbReference type="EMBL" id="CP069811">
    <property type="protein sequence ID" value="QRQ90868.1"/>
    <property type="molecule type" value="Genomic_DNA"/>
</dbReference>
<accession>A0A375GMB6</accession>
<reference evidence="3" key="1">
    <citation type="submission" date="2018-01" db="EMBL/GenBank/DDBJ databases">
        <authorList>
            <person name="Clerissi C."/>
        </authorList>
    </citation>
    <scope>NUCLEOTIDE SEQUENCE</scope>
    <source>
        <strain evidence="3">Cupriavidus oxalaticus LMG 2235</strain>
    </source>
</reference>
<dbReference type="Proteomes" id="UP000256862">
    <property type="component" value="Plasmid CO2235_mp"/>
</dbReference>
<reference evidence="1 4" key="2">
    <citation type="submission" date="2018-09" db="EMBL/GenBank/DDBJ databases">
        <title>Complete genome sequence of Cupriavidus oxalaticus T2, a bacterium capable of phenol tolerance and degradation.</title>
        <authorList>
            <person name="Yan J."/>
        </authorList>
    </citation>
    <scope>NUCLEOTIDE SEQUENCE [LARGE SCALE GENOMIC DNA]</scope>
    <source>
        <strain evidence="1 4">T2</strain>
    </source>
</reference>
<evidence type="ECO:0000313" key="1">
    <source>
        <dbReference type="EMBL" id="QEZ43559.1"/>
    </source>
</evidence>
<dbReference type="OrthoDB" id="9027184at2"/>
<gene>
    <name evidence="3" type="ORF">CO2235_MP70002</name>
    <name evidence="1" type="ORF">D2917_04455</name>
    <name evidence="2" type="ORF">JTE92_09465</name>
</gene>
<dbReference type="EMBL" id="OGUS01000142">
    <property type="protein sequence ID" value="SPC23224.1"/>
    <property type="molecule type" value="Genomic_DNA"/>
</dbReference>
<dbReference type="NCBIfam" id="TIGR02243">
    <property type="entry name" value="putative baseplate assembly protein"/>
    <property type="match status" value="1"/>
</dbReference>
<dbReference type="InterPro" id="IPR011749">
    <property type="entry name" value="CHP02243"/>
</dbReference>
<dbReference type="AlphaFoldDB" id="A0A375GMB6"/>
<protein>
    <submittedName>
        <fullName evidence="1 2">Baseplate assembly protein</fullName>
    </submittedName>
</protein>
<evidence type="ECO:0000313" key="2">
    <source>
        <dbReference type="EMBL" id="QRQ90868.1"/>
    </source>
</evidence>
<keyword evidence="5" id="KW-1185">Reference proteome</keyword>
<dbReference type="GeneID" id="303489751"/>
<sequence length="664" mass="71379">MPLRNEYPVIDDRRYADLVAEARARIPRYTSEWDDVNDNEPGMAVVQLMAWMSDLLIARLGRVPKLNYLKFLELLGIELLPARPARAELSFPVQATYAEPTLIVPLHTQVAAEVPGEERPVVFETEKALVALSARLDAVQVDLGLQTTDVSAANAEVQAGFLAFGPAVRVGNALMLGFDSPLEFPGVPIDLAVWIARRDARAPFYVDSPLATAPPATLAWEYWNGKDWYPLDTLRDDTAALTRSGHVLLGAAPRNGPQRAVLGKVAAPRYWLRARLAGGAYQRPPRLLAVRTNTVPAIAAQSVDAEIAGRSTGMPDQVFQLAQHPVLAGSLALEVDEGDGLQPWQEVADFLASGPDDAHYVLNRTTGEIRFHGIGGRIPVANPNRPANIVARRYRVGGGAHGNVGAGVITTLRGSLPGIDTEGVGNLFPAFGGADEETLDAARERAAATLKSHERAVTRDDFALHARQVGGVARAQALPLFHPAFPNVEVPGVVSVVVVPEASDPQRPLDDPAPQPTEGLLREVCAQLDQRRLATTELYVLAPTYRMLRLSATLTVAGDADLAAVRQAALLALRRYFHALVGGEDSKPDADGSGWPFGGDIHYSRVVQRLLLPGVASVDDLLFRLDDTDYPACANVPVGGGALLRLADDALALSVRYETSEVDA</sequence>
<proteinExistence type="predicted"/>
<dbReference type="RefSeq" id="WP_063239715.1">
    <property type="nucleotide sequence ID" value="NZ_CP032518.1"/>
</dbReference>
<dbReference type="Proteomes" id="UP000623307">
    <property type="component" value="Chromosome 1"/>
</dbReference>
<evidence type="ECO:0000313" key="4">
    <source>
        <dbReference type="Proteomes" id="UP000325743"/>
    </source>
</evidence>
<reference evidence="2 5" key="3">
    <citation type="submission" date="2021-02" db="EMBL/GenBank/DDBJ databases">
        <title>Complete Genome Sequence of Cupriavidus oxalaticus Strain Ox1, a Soil Oxalate-Degrading Species.</title>
        <authorList>
            <person name="Palmieri F."/>
            <person name="Udriet P."/>
            <person name="Deuasquier M."/>
            <person name="Beaudoing E."/>
            <person name="Johnson S.L."/>
            <person name="Davenport K.W."/>
            <person name="Chain P.S."/>
            <person name="Bindschedler S."/>
            <person name="Junier P."/>
        </authorList>
    </citation>
    <scope>NUCLEOTIDE SEQUENCE [LARGE SCALE GENOMIC DNA]</scope>
    <source>
        <strain evidence="2 5">Ox1</strain>
    </source>
</reference>
<evidence type="ECO:0000313" key="5">
    <source>
        <dbReference type="Proteomes" id="UP000623307"/>
    </source>
</evidence>
<name>A0A375GMB6_9BURK</name>
<dbReference type="Proteomes" id="UP000325743">
    <property type="component" value="Chromosome 1"/>
</dbReference>
<organism evidence="3">
    <name type="scientific">Cupriavidus oxalaticus</name>
    <dbReference type="NCBI Taxonomy" id="96344"/>
    <lineage>
        <taxon>Bacteria</taxon>
        <taxon>Pseudomonadati</taxon>
        <taxon>Pseudomonadota</taxon>
        <taxon>Betaproteobacteria</taxon>
        <taxon>Burkholderiales</taxon>
        <taxon>Burkholderiaceae</taxon>
        <taxon>Cupriavidus</taxon>
    </lineage>
</organism>